<sequence length="468" mass="53031">MISQRITIAFGSPRLRKRPLHCQWTRRMASNASSPSSKITTTPFQVTPTEALNKMHINALLASASVPNMVYAFLLRLFGPSVTSLAREFGFGSKLELKGQMKAALYPIWRVDSMIEGKLKLANAKDTRLEPNLWISCKEAYVPGNPFAPLSYLSFAVPPLPDNLPAYNPSKDLRQLENDGLEVVPVPFTVSPLGLLRRIRKSIGKRSEWENLIANESKFKETLVACYPIMFPVYIAEFEYEQGEGERRLITVVMDAHDENIKNCRVSWPPPPHLVESGRFDKNYYVNPAPFMPNLNVALYPLPAPHALLGAPHAKLIETYDTYMSPAPTIGDISDIDPSPMVAVQQYEESDGVDWEDERIQSWSGVEREENAGWMEMASKVQKGLETIETMHYLSTKADRPEQLKGIVISTGLGRPHFERKSLTDMEDQLRKDLEKMKEELEETKPNWLRKWEVKDIQGKLEGAKKSQ</sequence>
<reference evidence="1" key="1">
    <citation type="submission" date="2016-06" db="EMBL/GenBank/DDBJ databases">
        <authorList>
            <person name="Cuomo C."/>
            <person name="Litvintseva A."/>
            <person name="Heitman J."/>
            <person name="Chen Y."/>
            <person name="Sun S."/>
            <person name="Springer D."/>
            <person name="Dromer F."/>
            <person name="Young S."/>
            <person name="Zeng Q."/>
            <person name="Chapman S."/>
            <person name="Gujja S."/>
            <person name="Saif S."/>
            <person name="Birren B."/>
        </authorList>
    </citation>
    <scope>NUCLEOTIDE SEQUENCE</scope>
    <source>
        <strain evidence="1">CBS 7841</strain>
    </source>
</reference>
<evidence type="ECO:0000313" key="2">
    <source>
        <dbReference type="Proteomes" id="UP000094043"/>
    </source>
</evidence>
<keyword evidence="2" id="KW-1185">Reference proteome</keyword>
<organism evidence="1 2">
    <name type="scientific">Cryptococcus depauperatus CBS 7841</name>
    <dbReference type="NCBI Taxonomy" id="1295531"/>
    <lineage>
        <taxon>Eukaryota</taxon>
        <taxon>Fungi</taxon>
        <taxon>Dikarya</taxon>
        <taxon>Basidiomycota</taxon>
        <taxon>Agaricomycotina</taxon>
        <taxon>Tremellomycetes</taxon>
        <taxon>Tremellales</taxon>
        <taxon>Cryptococcaceae</taxon>
        <taxon>Cryptococcus</taxon>
    </lineage>
</organism>
<dbReference type="EMBL" id="CP143784">
    <property type="protein sequence ID" value="WVN84945.1"/>
    <property type="molecule type" value="Genomic_DNA"/>
</dbReference>
<dbReference type="VEuPathDB" id="FungiDB:L203_00259"/>
<protein>
    <submittedName>
        <fullName evidence="1">Uncharacterized protein</fullName>
    </submittedName>
</protein>
<reference evidence="1" key="2">
    <citation type="journal article" date="2022" name="Elife">
        <title>Obligate sexual reproduction of a homothallic fungus closely related to the Cryptococcus pathogenic species complex.</title>
        <authorList>
            <person name="Passer A.R."/>
            <person name="Clancey S.A."/>
            <person name="Shea T."/>
            <person name="David-Palma M."/>
            <person name="Averette A.F."/>
            <person name="Boekhout T."/>
            <person name="Porcel B.M."/>
            <person name="Nowrousian M."/>
            <person name="Cuomo C.A."/>
            <person name="Sun S."/>
            <person name="Heitman J."/>
            <person name="Coelho M.A."/>
        </authorList>
    </citation>
    <scope>NUCLEOTIDE SEQUENCE</scope>
    <source>
        <strain evidence="1">CBS 7841</strain>
    </source>
</reference>
<dbReference type="GeneID" id="91084298"/>
<name>A0A1E3IZR5_9TREE</name>
<reference evidence="1" key="3">
    <citation type="submission" date="2024-01" db="EMBL/GenBank/DDBJ databases">
        <authorList>
            <person name="Coelho M.A."/>
            <person name="David-Palma M."/>
            <person name="Shea T."/>
            <person name="Sun S."/>
            <person name="Cuomo C.A."/>
            <person name="Heitman J."/>
        </authorList>
    </citation>
    <scope>NUCLEOTIDE SEQUENCE</scope>
    <source>
        <strain evidence="1">CBS 7841</strain>
    </source>
</reference>
<dbReference type="OrthoDB" id="2349883at2759"/>
<proteinExistence type="predicted"/>
<gene>
    <name evidence="1" type="ORF">L203_100082</name>
</gene>
<dbReference type="Proteomes" id="UP000094043">
    <property type="component" value="Chromosome 1"/>
</dbReference>
<accession>A0A1E3IZR5</accession>
<dbReference type="RefSeq" id="XP_066065646.1">
    <property type="nucleotide sequence ID" value="XM_066209549.1"/>
</dbReference>
<evidence type="ECO:0000313" key="1">
    <source>
        <dbReference type="EMBL" id="WVN84945.1"/>
    </source>
</evidence>
<dbReference type="KEGG" id="cdep:91084298"/>
<dbReference type="AlphaFoldDB" id="A0A1E3IZR5"/>